<reference evidence="3 4" key="1">
    <citation type="journal article" date="2013" name="Stand. Genomic Sci.">
        <title>Genomic Encyclopedia of Type Strains, Phase I: The one thousand microbial genomes (KMG-I) project.</title>
        <authorList>
            <person name="Kyrpides N.C."/>
            <person name="Woyke T."/>
            <person name="Eisen J.A."/>
            <person name="Garrity G."/>
            <person name="Lilburn T.G."/>
            <person name="Beck B.J."/>
            <person name="Whitman W.B."/>
            <person name="Hugenholtz P."/>
            <person name="Klenk H.P."/>
        </authorList>
    </citation>
    <scope>NUCLEOTIDE SEQUENCE [LARGE SCALE GENOMIC DNA]</scope>
    <source>
        <strain evidence="3 4">DSM 13484</strain>
    </source>
</reference>
<comment type="caution">
    <text evidence="3">The sequence shown here is derived from an EMBL/GenBank/DDBJ whole genome shotgun (WGS) entry which is preliminary data.</text>
</comment>
<evidence type="ECO:0000313" key="3">
    <source>
        <dbReference type="EMBL" id="TWI91585.1"/>
    </source>
</evidence>
<dbReference type="CDD" id="cd07820">
    <property type="entry name" value="SRPBCC_3"/>
    <property type="match status" value="1"/>
</dbReference>
<dbReference type="Gene3D" id="3.30.530.20">
    <property type="match status" value="1"/>
</dbReference>
<feature type="domain" description="Coenzyme Q-binding protein COQ10 START" evidence="2">
    <location>
        <begin position="10"/>
        <end position="110"/>
    </location>
</feature>
<dbReference type="OrthoDB" id="9801773at2"/>
<dbReference type="InterPro" id="IPR005031">
    <property type="entry name" value="COQ10_START"/>
</dbReference>
<dbReference type="RefSeq" id="WP_145710730.1">
    <property type="nucleotide sequence ID" value="NZ_BAAAFY010000001.1"/>
</dbReference>
<evidence type="ECO:0000259" key="2">
    <source>
        <dbReference type="Pfam" id="PF03364"/>
    </source>
</evidence>
<evidence type="ECO:0000313" key="4">
    <source>
        <dbReference type="Proteomes" id="UP000316778"/>
    </source>
</evidence>
<evidence type="ECO:0000256" key="1">
    <source>
        <dbReference type="ARBA" id="ARBA00008918"/>
    </source>
</evidence>
<dbReference type="InterPro" id="IPR023393">
    <property type="entry name" value="START-like_dom_sf"/>
</dbReference>
<dbReference type="Proteomes" id="UP000316778">
    <property type="component" value="Unassembled WGS sequence"/>
</dbReference>
<name>A0A562TDM4_CHIJA</name>
<comment type="similarity">
    <text evidence="1">Belongs to the ribosome association toxin RatA family.</text>
</comment>
<organism evidence="3 4">
    <name type="scientific">Chitinophaga japonensis</name>
    <name type="common">Flexibacter japonensis</name>
    <dbReference type="NCBI Taxonomy" id="104662"/>
    <lineage>
        <taxon>Bacteria</taxon>
        <taxon>Pseudomonadati</taxon>
        <taxon>Bacteroidota</taxon>
        <taxon>Chitinophagia</taxon>
        <taxon>Chitinophagales</taxon>
        <taxon>Chitinophagaceae</taxon>
        <taxon>Chitinophaga</taxon>
    </lineage>
</organism>
<dbReference type="EMBL" id="VLLG01000002">
    <property type="protein sequence ID" value="TWI91585.1"/>
    <property type="molecule type" value="Genomic_DNA"/>
</dbReference>
<dbReference type="AlphaFoldDB" id="A0A562TDM4"/>
<keyword evidence="4" id="KW-1185">Reference proteome</keyword>
<protein>
    <recommendedName>
        <fullName evidence="2">Coenzyme Q-binding protein COQ10 START domain-containing protein</fullName>
    </recommendedName>
</protein>
<sequence>MPTIHLTTVIHAPVQRVFDLSRSITLHKRSMAHVKEEAVKGRVNGLIEQNETVTWRARHLGKMRELTSRITDMRSPDFFCDEMEQGDFRYLRHEHHFKPIENGTVAIDIMEFGAPYGIFGRWLERFYLQRYMCRLLEQRNKVIKEYAESERWRVILD</sequence>
<proteinExistence type="inferred from homology"/>
<gene>
    <name evidence="3" type="ORF">LX66_0959</name>
</gene>
<dbReference type="SUPFAM" id="SSF55961">
    <property type="entry name" value="Bet v1-like"/>
    <property type="match status" value="1"/>
</dbReference>
<accession>A0A562TDM4</accession>
<dbReference type="Pfam" id="PF03364">
    <property type="entry name" value="Polyketide_cyc"/>
    <property type="match status" value="1"/>
</dbReference>